<sequence>MGNNEKIIILLNARYAGERFSVGNLKLLRAGRYGNAHVYRYRDARHDLVVKDFSHCPWWFRWTLGRFYVQRECLMLTMLEGVPGVAGNCRKLGPYMVSYDFIEGETLTDRMKRNATLPASFFVQWYELTKTMHKRGVVHLDTRNLSNVLCSPEGQPCVIDFQSALRLRFWPGFIRRIMVNTDVSAVCKGWLRLCSKPPPPELIVFYERFTRWRKFWIFKGYPLRKLKANWKNRQSRAQSELNDRAKLALRTESNAGANASSPASAAKSACGPL</sequence>
<protein>
    <recommendedName>
        <fullName evidence="4">Protein kinase domain-containing protein</fullName>
    </recommendedName>
</protein>
<proteinExistence type="predicted"/>
<evidence type="ECO:0000313" key="3">
    <source>
        <dbReference type="Proteomes" id="UP000078486"/>
    </source>
</evidence>
<keyword evidence="3" id="KW-1185">Reference proteome</keyword>
<evidence type="ECO:0000313" key="2">
    <source>
        <dbReference type="EMBL" id="OAM88322.1"/>
    </source>
</evidence>
<evidence type="ECO:0000256" key="1">
    <source>
        <dbReference type="SAM" id="MobiDB-lite"/>
    </source>
</evidence>
<accession>A0A178IE82</accession>
<dbReference type="Gene3D" id="1.10.510.10">
    <property type="entry name" value="Transferase(Phosphotransferase) domain 1"/>
    <property type="match status" value="1"/>
</dbReference>
<comment type="caution">
    <text evidence="2">The sequence shown here is derived from an EMBL/GenBank/DDBJ whole genome shotgun (WGS) entry which is preliminary data.</text>
</comment>
<dbReference type="InterPro" id="IPR011009">
    <property type="entry name" value="Kinase-like_dom_sf"/>
</dbReference>
<dbReference type="Proteomes" id="UP000078486">
    <property type="component" value="Unassembled WGS sequence"/>
</dbReference>
<organism evidence="2 3">
    <name type="scientific">Termitidicoccus mucosus</name>
    <dbReference type="NCBI Taxonomy" id="1184151"/>
    <lineage>
        <taxon>Bacteria</taxon>
        <taxon>Pseudomonadati</taxon>
        <taxon>Verrucomicrobiota</taxon>
        <taxon>Opitutia</taxon>
        <taxon>Opitutales</taxon>
        <taxon>Opitutaceae</taxon>
        <taxon>Termitidicoccus</taxon>
    </lineage>
</organism>
<dbReference type="RefSeq" id="WP_068771921.1">
    <property type="nucleotide sequence ID" value="NZ_CP109796.1"/>
</dbReference>
<dbReference type="SUPFAM" id="SSF56112">
    <property type="entry name" value="Protein kinase-like (PK-like)"/>
    <property type="match status" value="1"/>
</dbReference>
<dbReference type="EMBL" id="LRRQ01000137">
    <property type="protein sequence ID" value="OAM88322.1"/>
    <property type="molecule type" value="Genomic_DNA"/>
</dbReference>
<dbReference type="STRING" id="1184151.AW736_19275"/>
<reference evidence="2 3" key="1">
    <citation type="submission" date="2016-01" db="EMBL/GenBank/DDBJ databases">
        <title>High potential of lignocellulose degradation of a new Verrucomicrobia species.</title>
        <authorList>
            <person name="Wang Y."/>
            <person name="Shi Y."/>
            <person name="Qiu Z."/>
            <person name="Liu S."/>
            <person name="Yang H."/>
        </authorList>
    </citation>
    <scope>NUCLEOTIDE SEQUENCE [LARGE SCALE GENOMIC DNA]</scope>
    <source>
        <strain evidence="2 3">TSB47</strain>
    </source>
</reference>
<dbReference type="AlphaFoldDB" id="A0A178IE82"/>
<evidence type="ECO:0008006" key="4">
    <source>
        <dbReference type="Google" id="ProtNLM"/>
    </source>
</evidence>
<name>A0A178IE82_9BACT</name>
<dbReference type="OrthoDB" id="212517at2"/>
<gene>
    <name evidence="2" type="ORF">AW736_19275</name>
</gene>
<feature type="region of interest" description="Disordered" evidence="1">
    <location>
        <begin position="254"/>
        <end position="273"/>
    </location>
</feature>